<dbReference type="RefSeq" id="WP_231551278.1">
    <property type="nucleotide sequence ID" value="NZ_CCCS020000057.1"/>
</dbReference>
<dbReference type="AlphaFoldDB" id="A0A060UZA5"/>
<reference evidence="1" key="2">
    <citation type="submission" date="2014-07" db="EMBL/GenBank/DDBJ databases">
        <title>Initial genome analysis of the psychrotolerant acidophile Acidithiobacillus ferrivorans CF27: insights into iron and sulfur oxidation pathways and into biofilm formation.</title>
        <authorList>
            <person name="Talla E."/>
            <person name="Hedrich S."/>
            <person name="Mangenot S."/>
            <person name="Ji B."/>
            <person name="Johnson D.B."/>
            <person name="Barbe V."/>
            <person name="Bonnefoy V."/>
        </authorList>
    </citation>
    <scope>NUCLEOTIDE SEQUENCE [LARGE SCALE GENOMIC DNA]</scope>
    <source>
        <strain evidence="1">CF27</strain>
    </source>
</reference>
<dbReference type="EMBL" id="CCCS020000057">
    <property type="protein sequence ID" value="CDQ11809.1"/>
    <property type="molecule type" value="Genomic_DNA"/>
</dbReference>
<organism evidence="1">
    <name type="scientific">Acidithiobacillus ferrivorans</name>
    <dbReference type="NCBI Taxonomy" id="160808"/>
    <lineage>
        <taxon>Bacteria</taxon>
        <taxon>Pseudomonadati</taxon>
        <taxon>Pseudomonadota</taxon>
        <taxon>Acidithiobacillia</taxon>
        <taxon>Acidithiobacillales</taxon>
        <taxon>Acidithiobacillaceae</taxon>
        <taxon>Acidithiobacillus</taxon>
    </lineage>
</organism>
<evidence type="ECO:0000313" key="1">
    <source>
        <dbReference type="EMBL" id="CDQ11809.1"/>
    </source>
</evidence>
<sequence>MMVELAILKNQATSGFAGIKAPKTNTFKHRLGYQVVNLDAVSTPILDTFARCLTLIVEEDCRVAGAGAEFAATLQEC</sequence>
<evidence type="ECO:0000313" key="3">
    <source>
        <dbReference type="Proteomes" id="UP000193925"/>
    </source>
</evidence>
<reference evidence="2 3" key="3">
    <citation type="submission" date="2017-03" db="EMBL/GenBank/DDBJ databases">
        <authorList>
            <person name="Regsiter A."/>
            <person name="William W."/>
        </authorList>
    </citation>
    <scope>NUCLEOTIDE SEQUENCE [LARGE SCALE GENOMIC DNA]</scope>
    <source>
        <strain evidence="2">PRJEB5721</strain>
    </source>
</reference>
<dbReference type="Proteomes" id="UP000193925">
    <property type="component" value="Chromosome AFERRI"/>
</dbReference>
<name>A0A060UZA5_9PROT</name>
<keyword evidence="3" id="KW-1185">Reference proteome</keyword>
<dbReference type="EMBL" id="LT841305">
    <property type="protein sequence ID" value="SMH65368.1"/>
    <property type="molecule type" value="Genomic_DNA"/>
</dbReference>
<protein>
    <submittedName>
        <fullName evidence="1">Uncharacterized protein</fullName>
    </submittedName>
</protein>
<reference evidence="1" key="1">
    <citation type="submission" date="2014-03" db="EMBL/GenBank/DDBJ databases">
        <authorList>
            <person name="Genoscope - CEA"/>
        </authorList>
    </citation>
    <scope>NUCLEOTIDE SEQUENCE [LARGE SCALE GENOMIC DNA]</scope>
    <source>
        <strain evidence="1">CF27</strain>
    </source>
</reference>
<proteinExistence type="predicted"/>
<evidence type="ECO:0000313" key="2">
    <source>
        <dbReference type="EMBL" id="SMH65368.1"/>
    </source>
</evidence>
<gene>
    <name evidence="2" type="ORF">AFERRI_20150</name>
    <name evidence="1" type="ORF">AFERRI_600035</name>
</gene>
<accession>A0A060UZA5</accession>